<proteinExistence type="predicted"/>
<name>A0A4R2D3L1_SHIGR</name>
<gene>
    <name evidence="1" type="ORF">EV665_104117</name>
</gene>
<dbReference type="InterPro" id="IPR015943">
    <property type="entry name" value="WD40/YVTN_repeat-like_dom_sf"/>
</dbReference>
<dbReference type="Proteomes" id="UP000295351">
    <property type="component" value="Unassembled WGS sequence"/>
</dbReference>
<protein>
    <recommendedName>
        <fullName evidence="3">DUF1513 domain-containing protein</fullName>
    </recommendedName>
</protein>
<dbReference type="PIRSF" id="PIRSF028101">
    <property type="entry name" value="UCP028101"/>
    <property type="match status" value="1"/>
</dbReference>
<dbReference type="InterPro" id="IPR006311">
    <property type="entry name" value="TAT_signal"/>
</dbReference>
<dbReference type="InterPro" id="IPR008311">
    <property type="entry name" value="UCP028101"/>
</dbReference>
<dbReference type="PROSITE" id="PS51318">
    <property type="entry name" value="TAT"/>
    <property type="match status" value="1"/>
</dbReference>
<evidence type="ECO:0008006" key="3">
    <source>
        <dbReference type="Google" id="ProtNLM"/>
    </source>
</evidence>
<comment type="caution">
    <text evidence="1">The sequence shown here is derived from an EMBL/GenBank/DDBJ whole genome shotgun (WGS) entry which is preliminary data.</text>
</comment>
<organism evidence="1 2">
    <name type="scientific">Shinella granuli</name>
    <dbReference type="NCBI Taxonomy" id="323621"/>
    <lineage>
        <taxon>Bacteria</taxon>
        <taxon>Pseudomonadati</taxon>
        <taxon>Pseudomonadota</taxon>
        <taxon>Alphaproteobacteria</taxon>
        <taxon>Hyphomicrobiales</taxon>
        <taxon>Rhizobiaceae</taxon>
        <taxon>Shinella</taxon>
    </lineage>
</organism>
<dbReference type="InterPro" id="IPR011044">
    <property type="entry name" value="Quino_amine_DH_bsu"/>
</dbReference>
<dbReference type="Gene3D" id="2.130.10.10">
    <property type="entry name" value="YVTN repeat-like/Quinoprotein amine dehydrogenase"/>
    <property type="match status" value="1"/>
</dbReference>
<dbReference type="Pfam" id="PF07433">
    <property type="entry name" value="DUF1513"/>
    <property type="match status" value="1"/>
</dbReference>
<accession>A0A4R2D3L1</accession>
<evidence type="ECO:0000313" key="2">
    <source>
        <dbReference type="Proteomes" id="UP000295351"/>
    </source>
</evidence>
<dbReference type="SUPFAM" id="SSF50969">
    <property type="entry name" value="YVTN repeat-like/Quinoprotein amine dehydrogenase"/>
    <property type="match status" value="1"/>
</dbReference>
<dbReference type="EMBL" id="SLVX01000004">
    <property type="protein sequence ID" value="TCN46444.1"/>
    <property type="molecule type" value="Genomic_DNA"/>
</dbReference>
<evidence type="ECO:0000313" key="1">
    <source>
        <dbReference type="EMBL" id="TCN46444.1"/>
    </source>
</evidence>
<keyword evidence="2" id="KW-1185">Reference proteome</keyword>
<sequence>MRAAGTRSALVDRRAFLRMAGAAWVAALGTRPSFALSQTDAVFASGYMEHDGSFGIAVLAEGGTLIEKTPLPARSHGMAFSPATGHLVAFARRPGTFALIIDRGGRAAPVTIASAEDRHFFGHGCFSPDGKILYASENDFDAGRGVIGLYDAHDGYRRIGEYSTYGIGTHDLSVSDGGHVLIAANGGIETHPDFGRTKLNLDHMEPSLALIDAASGALVERHALPETLRQLSTRHIDLDDRGRIWFACQYEGPRNDLPPLVGHFGRGEDLTFLSLPEETTIGLANYVGAIAVNRREGLVGLTSPNGGRFVVLEAASGRVLREEAIADAAGIAAAPRGFAVSSYDGRFAGSRDAVAWDQHIAGLMPRR</sequence>
<dbReference type="AlphaFoldDB" id="A0A4R2D3L1"/>
<reference evidence="1 2" key="1">
    <citation type="submission" date="2019-03" db="EMBL/GenBank/DDBJ databases">
        <title>Genomic Encyclopedia of Type Strains, Phase IV (KMG-IV): sequencing the most valuable type-strain genomes for metagenomic binning, comparative biology and taxonomic classification.</title>
        <authorList>
            <person name="Goeker M."/>
        </authorList>
    </citation>
    <scope>NUCLEOTIDE SEQUENCE [LARGE SCALE GENOMIC DNA]</scope>
    <source>
        <strain evidence="1 2">DSM 18401</strain>
    </source>
</reference>
<dbReference type="RefSeq" id="WP_133033840.1">
    <property type="nucleotide sequence ID" value="NZ_BAABEI010000012.1"/>
</dbReference>